<accession>A0A1M6WX45</accession>
<dbReference type="EMBL" id="FRAW01000027">
    <property type="protein sequence ID" value="SHK98317.1"/>
    <property type="molecule type" value="Genomic_DNA"/>
</dbReference>
<dbReference type="Pfam" id="PF08713">
    <property type="entry name" value="DNA_alkylation"/>
    <property type="match status" value="1"/>
</dbReference>
<organism evidence="1 2">
    <name type="scientific">Fibrobacter intestinalis</name>
    <dbReference type="NCBI Taxonomy" id="28122"/>
    <lineage>
        <taxon>Bacteria</taxon>
        <taxon>Pseudomonadati</taxon>
        <taxon>Fibrobacterota</taxon>
        <taxon>Fibrobacteria</taxon>
        <taxon>Fibrobacterales</taxon>
        <taxon>Fibrobacteraceae</taxon>
        <taxon>Fibrobacter</taxon>
    </lineage>
</organism>
<evidence type="ECO:0000313" key="2">
    <source>
        <dbReference type="Proteomes" id="UP000184275"/>
    </source>
</evidence>
<dbReference type="AlphaFoldDB" id="A0A1M6WX45"/>
<protein>
    <submittedName>
        <fullName evidence="1">3-methyladenine DNA glycosylase AlkD</fullName>
    </submittedName>
</protein>
<dbReference type="SUPFAM" id="SSF48371">
    <property type="entry name" value="ARM repeat"/>
    <property type="match status" value="2"/>
</dbReference>
<dbReference type="Gene3D" id="1.25.10.90">
    <property type="match status" value="1"/>
</dbReference>
<evidence type="ECO:0000313" key="1">
    <source>
        <dbReference type="EMBL" id="SHK98317.1"/>
    </source>
</evidence>
<keyword evidence="2" id="KW-1185">Reference proteome</keyword>
<gene>
    <name evidence="1" type="ORF">SAMN05720469_12740</name>
</gene>
<dbReference type="InterPro" id="IPR016024">
    <property type="entry name" value="ARM-type_fold"/>
</dbReference>
<dbReference type="PANTHER" id="PTHR34070">
    <property type="entry name" value="ARMADILLO-TYPE FOLD"/>
    <property type="match status" value="1"/>
</dbReference>
<sequence>MTSEELRNRLFANQDFGYKKFHQALIPGVSEEKIIGVRVPCLRKLAKEFASGNREEVCLFMGNLPHDYFEENQIHFMMIQQISDFDECLAALENFLPYVDNWAVCDGKNPKVLLKNETLFLRKIREWLATAHPYQVRFGINMLMNLFLEERFDSKYLEWVAAVNGEKFAVQKNGLLPQKVRNALPAGVCPAAPEYYVKMGVAWYFATALSKQWDAAIPFLTERRLDAWTHNKTIQKARESFRITGERKEFLQTLRISPLV</sequence>
<dbReference type="Proteomes" id="UP000184275">
    <property type="component" value="Unassembled WGS sequence"/>
</dbReference>
<proteinExistence type="predicted"/>
<reference evidence="2" key="1">
    <citation type="submission" date="2016-11" db="EMBL/GenBank/DDBJ databases">
        <authorList>
            <person name="Varghese N."/>
            <person name="Submissions S."/>
        </authorList>
    </citation>
    <scope>NUCLEOTIDE SEQUENCE [LARGE SCALE GENOMIC DNA]</scope>
    <source>
        <strain evidence="2">UWOS</strain>
    </source>
</reference>
<dbReference type="PANTHER" id="PTHR34070:SF1">
    <property type="entry name" value="DNA ALKYLATION REPAIR PROTEIN"/>
    <property type="match status" value="1"/>
</dbReference>
<dbReference type="CDD" id="cd06561">
    <property type="entry name" value="AlkD_like"/>
    <property type="match status" value="1"/>
</dbReference>
<name>A0A1M6WX45_9BACT</name>
<dbReference type="RefSeq" id="WP_073305427.1">
    <property type="nucleotide sequence ID" value="NZ_FRAW01000027.1"/>
</dbReference>
<dbReference type="InterPro" id="IPR014825">
    <property type="entry name" value="DNA_alkylation"/>
</dbReference>